<accession>A0A011N7U6</accession>
<gene>
    <name evidence="1" type="ORF">AW10_02832</name>
</gene>
<dbReference type="EMBL" id="JEMX01000066">
    <property type="protein sequence ID" value="EXI78678.1"/>
    <property type="molecule type" value="Genomic_DNA"/>
</dbReference>
<evidence type="ECO:0000313" key="2">
    <source>
        <dbReference type="Proteomes" id="UP000021816"/>
    </source>
</evidence>
<sequence>MAITPQLGSSINNAFRALLTLFVLESIINNSCSYHFLIEVNSAVDDSFLCHLLIIYFTFKDATGSVTLC</sequence>
<name>A0A011N7U6_9PROT</name>
<protein>
    <submittedName>
        <fullName evidence="1">Uncharacterized protein</fullName>
    </submittedName>
</protein>
<dbReference type="AlphaFoldDB" id="A0A011N7U6"/>
<reference evidence="1 2" key="1">
    <citation type="submission" date="2014-02" db="EMBL/GenBank/DDBJ databases">
        <title>Expanding our view of genomic diversity in Candidatus Accumulibacter clades.</title>
        <authorList>
            <person name="Skennerton C.T."/>
            <person name="Barr J.J."/>
            <person name="Slater F.R."/>
            <person name="Bond P.L."/>
            <person name="Tyson G.W."/>
        </authorList>
    </citation>
    <scope>NUCLEOTIDE SEQUENCE [LARGE SCALE GENOMIC DNA]</scope>
    <source>
        <strain evidence="2">BA-92</strain>
    </source>
</reference>
<comment type="caution">
    <text evidence="1">The sequence shown here is derived from an EMBL/GenBank/DDBJ whole genome shotgun (WGS) entry which is preliminary data.</text>
</comment>
<evidence type="ECO:0000313" key="1">
    <source>
        <dbReference type="EMBL" id="EXI78678.1"/>
    </source>
</evidence>
<dbReference type="STRING" id="1454003.AW10_02832"/>
<organism evidence="1 2">
    <name type="scientific">Candidatus Accumulibacter appositus</name>
    <dbReference type="NCBI Taxonomy" id="1454003"/>
    <lineage>
        <taxon>Bacteria</taxon>
        <taxon>Pseudomonadati</taxon>
        <taxon>Pseudomonadota</taxon>
        <taxon>Betaproteobacteria</taxon>
        <taxon>Candidatus Accumulibacter</taxon>
    </lineage>
</organism>
<dbReference type="Proteomes" id="UP000021816">
    <property type="component" value="Unassembled WGS sequence"/>
</dbReference>
<proteinExistence type="predicted"/>